<evidence type="ECO:0000313" key="2">
    <source>
        <dbReference type="EMBL" id="OBR88410.1"/>
    </source>
</evidence>
<organism evidence="2">
    <name type="scientific">Kwoniella dejecticola CBS 10117</name>
    <dbReference type="NCBI Taxonomy" id="1296121"/>
    <lineage>
        <taxon>Eukaryota</taxon>
        <taxon>Fungi</taxon>
        <taxon>Dikarya</taxon>
        <taxon>Basidiomycota</taxon>
        <taxon>Agaricomycotina</taxon>
        <taxon>Tremellomycetes</taxon>
        <taxon>Tremellales</taxon>
        <taxon>Cryptococcaceae</taxon>
        <taxon>Kwoniella</taxon>
    </lineage>
</organism>
<dbReference type="EMBL" id="KI894027">
    <property type="protein sequence ID" value="OBR88410.1"/>
    <property type="molecule type" value="Genomic_DNA"/>
</dbReference>
<dbReference type="Proteomes" id="UP000078595">
    <property type="component" value="Chromosome 1"/>
</dbReference>
<accession>A0A1A6AEC1</accession>
<dbReference type="EMBL" id="CP144530">
    <property type="protein sequence ID" value="WWC57691.1"/>
    <property type="molecule type" value="Genomic_DNA"/>
</dbReference>
<reference evidence="3" key="2">
    <citation type="submission" date="2013-07" db="EMBL/GenBank/DDBJ databases">
        <authorList>
            <consortium name="The Broad Institute Genome Sequencing Platform"/>
            <person name="Cuomo C."/>
            <person name="Litvintseva A."/>
            <person name="Chen Y."/>
            <person name="Heitman J."/>
            <person name="Sun S."/>
            <person name="Springer D."/>
            <person name="Dromer F."/>
            <person name="Young S.K."/>
            <person name="Zeng Q."/>
            <person name="Gargeya S."/>
            <person name="Fitzgerald M."/>
            <person name="Abouelleil A."/>
            <person name="Alvarado L."/>
            <person name="Berlin A.M."/>
            <person name="Chapman S.B."/>
            <person name="Dewar J."/>
            <person name="Goldberg J."/>
            <person name="Griggs A."/>
            <person name="Gujja S."/>
            <person name="Hansen M."/>
            <person name="Howarth C."/>
            <person name="Imamovic A."/>
            <person name="Larimer J."/>
            <person name="McCowan C."/>
            <person name="Murphy C."/>
            <person name="Pearson M."/>
            <person name="Priest M."/>
            <person name="Roberts A."/>
            <person name="Saif S."/>
            <person name="Shea T."/>
            <person name="Sykes S."/>
            <person name="Wortman J."/>
            <person name="Nusbaum C."/>
            <person name="Birren B."/>
        </authorList>
    </citation>
    <scope>NUCLEOTIDE SEQUENCE</scope>
    <source>
        <strain evidence="3">CBS 10117</strain>
    </source>
</reference>
<gene>
    <name evidence="2" type="ORF">I303_00227</name>
    <name evidence="3" type="ORF">I303_100225</name>
</gene>
<reference evidence="3" key="3">
    <citation type="submission" date="2024-02" db="EMBL/GenBank/DDBJ databases">
        <title>Comparative genomics of Cryptococcus and Kwoniella reveals pathogenesis evolution and contrasting modes of karyotype evolution via chromosome fusion or intercentromeric recombination.</title>
        <authorList>
            <person name="Coelho M.A."/>
            <person name="David-Palma M."/>
            <person name="Shea T."/>
            <person name="Bowers K."/>
            <person name="McGinley-Smith S."/>
            <person name="Mohammad A.W."/>
            <person name="Gnirke A."/>
            <person name="Yurkov A.M."/>
            <person name="Nowrousian M."/>
            <person name="Sun S."/>
            <person name="Cuomo C.A."/>
            <person name="Heitman J."/>
        </authorList>
    </citation>
    <scope>NUCLEOTIDE SEQUENCE</scope>
    <source>
        <strain evidence="3">CBS 10117</strain>
    </source>
</reference>
<reference evidence="2" key="1">
    <citation type="submission" date="2013-07" db="EMBL/GenBank/DDBJ databases">
        <title>The Genome Sequence of Cryptococcus dejecticola CBS10117.</title>
        <authorList>
            <consortium name="The Broad Institute Genome Sequencing Platform"/>
            <person name="Cuomo C."/>
            <person name="Litvintseva A."/>
            <person name="Chen Y."/>
            <person name="Heitman J."/>
            <person name="Sun S."/>
            <person name="Springer D."/>
            <person name="Dromer F."/>
            <person name="Young S.K."/>
            <person name="Zeng Q."/>
            <person name="Gargeya S."/>
            <person name="Fitzgerald M."/>
            <person name="Abouelleil A."/>
            <person name="Alvarado L."/>
            <person name="Berlin A.M."/>
            <person name="Chapman S.B."/>
            <person name="Dewar J."/>
            <person name="Goldberg J."/>
            <person name="Griggs A."/>
            <person name="Gujja S."/>
            <person name="Hansen M."/>
            <person name="Howarth C."/>
            <person name="Imamovic A."/>
            <person name="Larimer J."/>
            <person name="McCowan C."/>
            <person name="Murphy C."/>
            <person name="Pearson M."/>
            <person name="Priest M."/>
            <person name="Roberts A."/>
            <person name="Saif S."/>
            <person name="Shea T."/>
            <person name="Sykes S."/>
            <person name="Wortman J."/>
            <person name="Nusbaum C."/>
            <person name="Birren B."/>
        </authorList>
    </citation>
    <scope>NUCLEOTIDE SEQUENCE [LARGE SCALE GENOMIC DNA]</scope>
    <source>
        <strain evidence="2">CBS 10117</strain>
    </source>
</reference>
<sequence>MSGQQQQSQSAKRSLDTDDSTAAQLTRTKDSSKYTAWAQENAALRDFEDTLQEFHCTKLEGRPINRSTLDATQRWYTCVGKHSHFGTPYPTDPPSTSAEQVREGFMAQLRELNEYASQPEHGYRDRSMEKIQMIDRIGLIGLISRIYAFGVV</sequence>
<protein>
    <submittedName>
        <fullName evidence="2">Uncharacterized protein</fullName>
    </submittedName>
</protein>
<evidence type="ECO:0000313" key="4">
    <source>
        <dbReference type="Proteomes" id="UP000078595"/>
    </source>
</evidence>
<dbReference type="VEuPathDB" id="FungiDB:I303_00227"/>
<name>A0A1A6AEC1_9TREE</name>
<evidence type="ECO:0000256" key="1">
    <source>
        <dbReference type="SAM" id="MobiDB-lite"/>
    </source>
</evidence>
<dbReference type="KEGG" id="kdj:28963926"/>
<dbReference type="GeneID" id="28963926"/>
<feature type="region of interest" description="Disordered" evidence="1">
    <location>
        <begin position="1"/>
        <end position="33"/>
    </location>
</feature>
<keyword evidence="4" id="KW-1185">Reference proteome</keyword>
<feature type="compositionally biased region" description="Polar residues" evidence="1">
    <location>
        <begin position="1"/>
        <end position="12"/>
    </location>
</feature>
<dbReference type="RefSeq" id="XP_018266252.1">
    <property type="nucleotide sequence ID" value="XM_018403598.1"/>
</dbReference>
<evidence type="ECO:0000313" key="3">
    <source>
        <dbReference type="EMBL" id="WWC57691.1"/>
    </source>
</evidence>
<proteinExistence type="predicted"/>
<dbReference type="AlphaFoldDB" id="A0A1A6AEC1"/>